<dbReference type="AlphaFoldDB" id="A0A0A9F066"/>
<protein>
    <submittedName>
        <fullName evidence="1">Uncharacterized protein</fullName>
    </submittedName>
</protein>
<dbReference type="EMBL" id="GBRH01191466">
    <property type="protein sequence ID" value="JAE06430.1"/>
    <property type="molecule type" value="Transcribed_RNA"/>
</dbReference>
<name>A0A0A9F066_ARUDO</name>
<accession>A0A0A9F066</accession>
<evidence type="ECO:0000313" key="1">
    <source>
        <dbReference type="EMBL" id="JAE06430.1"/>
    </source>
</evidence>
<sequence length="161" mass="16989">MLVDPVLEPYCPAVSVPTSPCVSSTSPPACARGVDELLELPGIDIDQELWSIIDGDGGIAGSFTGTLAPCQSNATEASAATTSQEERNEGWLENLERELGLWGPMDDYQYPLGPQGLVAHPDPLPAIVDDPVSCYFQAGPTPATLQGPEYSAVLTSNQMNL</sequence>
<reference evidence="1" key="1">
    <citation type="submission" date="2014-09" db="EMBL/GenBank/DDBJ databases">
        <authorList>
            <person name="Magalhaes I.L.F."/>
            <person name="Oliveira U."/>
            <person name="Santos F.R."/>
            <person name="Vidigal T.H.D.A."/>
            <person name="Brescovit A.D."/>
            <person name="Santos A.J."/>
        </authorList>
    </citation>
    <scope>NUCLEOTIDE SEQUENCE</scope>
    <source>
        <tissue evidence="1">Shoot tissue taken approximately 20 cm above the soil surface</tissue>
    </source>
</reference>
<organism evidence="1">
    <name type="scientific">Arundo donax</name>
    <name type="common">Giant reed</name>
    <name type="synonym">Donax arundinaceus</name>
    <dbReference type="NCBI Taxonomy" id="35708"/>
    <lineage>
        <taxon>Eukaryota</taxon>
        <taxon>Viridiplantae</taxon>
        <taxon>Streptophyta</taxon>
        <taxon>Embryophyta</taxon>
        <taxon>Tracheophyta</taxon>
        <taxon>Spermatophyta</taxon>
        <taxon>Magnoliopsida</taxon>
        <taxon>Liliopsida</taxon>
        <taxon>Poales</taxon>
        <taxon>Poaceae</taxon>
        <taxon>PACMAD clade</taxon>
        <taxon>Arundinoideae</taxon>
        <taxon>Arundineae</taxon>
        <taxon>Arundo</taxon>
    </lineage>
</organism>
<proteinExistence type="predicted"/>
<reference evidence="1" key="2">
    <citation type="journal article" date="2015" name="Data Brief">
        <title>Shoot transcriptome of the giant reed, Arundo donax.</title>
        <authorList>
            <person name="Barrero R.A."/>
            <person name="Guerrero F.D."/>
            <person name="Moolhuijzen P."/>
            <person name="Goolsby J.A."/>
            <person name="Tidwell J."/>
            <person name="Bellgard S.E."/>
            <person name="Bellgard M.I."/>
        </authorList>
    </citation>
    <scope>NUCLEOTIDE SEQUENCE</scope>
    <source>
        <tissue evidence="1">Shoot tissue taken approximately 20 cm above the soil surface</tissue>
    </source>
</reference>